<evidence type="ECO:0000256" key="3">
    <source>
        <dbReference type="ARBA" id="ARBA00023125"/>
    </source>
</evidence>
<evidence type="ECO:0000313" key="6">
    <source>
        <dbReference type="EMBL" id="GLJ62706.1"/>
    </source>
</evidence>
<feature type="domain" description="HTH lysR-type" evidence="5">
    <location>
        <begin position="15"/>
        <end position="65"/>
    </location>
</feature>
<dbReference type="PROSITE" id="PS50931">
    <property type="entry name" value="HTH_LYSR"/>
    <property type="match status" value="1"/>
</dbReference>
<dbReference type="Proteomes" id="UP001142462">
    <property type="component" value="Unassembled WGS sequence"/>
</dbReference>
<proteinExistence type="inferred from homology"/>
<dbReference type="PANTHER" id="PTHR30346">
    <property type="entry name" value="TRANSCRIPTIONAL DUAL REGULATOR HCAR-RELATED"/>
    <property type="match status" value="1"/>
</dbReference>
<dbReference type="SUPFAM" id="SSF53850">
    <property type="entry name" value="Periplasmic binding protein-like II"/>
    <property type="match status" value="1"/>
</dbReference>
<dbReference type="Pfam" id="PF00126">
    <property type="entry name" value="HTH_1"/>
    <property type="match status" value="1"/>
</dbReference>
<name>A0A9W6H5F9_9MICO</name>
<reference evidence="6" key="1">
    <citation type="journal article" date="2014" name="Int. J. Syst. Evol. Microbiol.">
        <title>Complete genome sequence of Corynebacterium casei LMG S-19264T (=DSM 44701T), isolated from a smear-ripened cheese.</title>
        <authorList>
            <consortium name="US DOE Joint Genome Institute (JGI-PGF)"/>
            <person name="Walter F."/>
            <person name="Albersmeier A."/>
            <person name="Kalinowski J."/>
            <person name="Ruckert C."/>
        </authorList>
    </citation>
    <scope>NUCLEOTIDE SEQUENCE</scope>
    <source>
        <strain evidence="6">VKM Ac-1020</strain>
    </source>
</reference>
<dbReference type="PANTHER" id="PTHR30346:SF29">
    <property type="entry name" value="LYSR SUBSTRATE-BINDING"/>
    <property type="match status" value="1"/>
</dbReference>
<evidence type="ECO:0000259" key="5">
    <source>
        <dbReference type="PROSITE" id="PS50931"/>
    </source>
</evidence>
<protein>
    <submittedName>
        <fullName evidence="6">Transcriptional regulator</fullName>
    </submittedName>
</protein>
<dbReference type="InterPro" id="IPR000847">
    <property type="entry name" value="LysR_HTH_N"/>
</dbReference>
<dbReference type="Gene3D" id="1.10.10.10">
    <property type="entry name" value="Winged helix-like DNA-binding domain superfamily/Winged helix DNA-binding domain"/>
    <property type="match status" value="1"/>
</dbReference>
<comment type="caution">
    <text evidence="6">The sequence shown here is derived from an EMBL/GenBank/DDBJ whole genome shotgun (WGS) entry which is preliminary data.</text>
</comment>
<dbReference type="GO" id="GO:0032993">
    <property type="term" value="C:protein-DNA complex"/>
    <property type="evidence" value="ECO:0007669"/>
    <property type="project" value="TreeGrafter"/>
</dbReference>
<dbReference type="EMBL" id="BSEJ01000016">
    <property type="protein sequence ID" value="GLJ62706.1"/>
    <property type="molecule type" value="Genomic_DNA"/>
</dbReference>
<dbReference type="Pfam" id="PF03466">
    <property type="entry name" value="LysR_substrate"/>
    <property type="match status" value="1"/>
</dbReference>
<organism evidence="6 7">
    <name type="scientific">Microbacterium barkeri</name>
    <dbReference type="NCBI Taxonomy" id="33917"/>
    <lineage>
        <taxon>Bacteria</taxon>
        <taxon>Bacillati</taxon>
        <taxon>Actinomycetota</taxon>
        <taxon>Actinomycetes</taxon>
        <taxon>Micrococcales</taxon>
        <taxon>Microbacteriaceae</taxon>
        <taxon>Microbacterium</taxon>
    </lineage>
</organism>
<dbReference type="SUPFAM" id="SSF46785">
    <property type="entry name" value="Winged helix' DNA-binding domain"/>
    <property type="match status" value="1"/>
</dbReference>
<sequence>MEPDRIRGVLPLVPVLVALGDTEHVTAAAERLGMPQPNVSRAIRTLEQRLGVALVEREGRGIRLTAAARTLLPAFRRAIELIEDGVGAVTGAASSTVSLAFQTSLGERFIPEVVSTVRRDRPDLRFELHQGARSLLIEQLHAGRVAMALVVDTPAIGGDIEVVPLFEQPLVALLPDDHPLARRASVSVPEIAEWPIVTLARGFGLRDSLDALFARSERTPRIAFEGEDLITVRGLVTAGLGLAVVPEQPVVPAGCVSVPIRSRLASRRMCAVTAAGESRPAVLLVRDAVVRVAHERRIWAEG</sequence>
<keyword evidence="7" id="KW-1185">Reference proteome</keyword>
<evidence type="ECO:0000313" key="7">
    <source>
        <dbReference type="Proteomes" id="UP001142462"/>
    </source>
</evidence>
<dbReference type="InterPro" id="IPR036390">
    <property type="entry name" value="WH_DNA-bd_sf"/>
</dbReference>
<dbReference type="Gene3D" id="3.40.190.10">
    <property type="entry name" value="Periplasmic binding protein-like II"/>
    <property type="match status" value="2"/>
</dbReference>
<dbReference type="PRINTS" id="PR00039">
    <property type="entry name" value="HTHLYSR"/>
</dbReference>
<dbReference type="AlphaFoldDB" id="A0A9W6H5F9"/>
<evidence type="ECO:0000256" key="4">
    <source>
        <dbReference type="ARBA" id="ARBA00023163"/>
    </source>
</evidence>
<keyword evidence="2" id="KW-0805">Transcription regulation</keyword>
<dbReference type="InterPro" id="IPR036388">
    <property type="entry name" value="WH-like_DNA-bd_sf"/>
</dbReference>
<accession>A0A9W6H5F9</accession>
<keyword evidence="4" id="KW-0804">Transcription</keyword>
<keyword evidence="3" id="KW-0238">DNA-binding</keyword>
<dbReference type="RefSeq" id="WP_271174395.1">
    <property type="nucleotide sequence ID" value="NZ_BSEJ01000016.1"/>
</dbReference>
<comment type="similarity">
    <text evidence="1">Belongs to the LysR transcriptional regulatory family.</text>
</comment>
<evidence type="ECO:0000256" key="2">
    <source>
        <dbReference type="ARBA" id="ARBA00023015"/>
    </source>
</evidence>
<dbReference type="InterPro" id="IPR005119">
    <property type="entry name" value="LysR_subst-bd"/>
</dbReference>
<dbReference type="GO" id="GO:0003677">
    <property type="term" value="F:DNA binding"/>
    <property type="evidence" value="ECO:0007669"/>
    <property type="project" value="UniProtKB-KW"/>
</dbReference>
<gene>
    <name evidence="6" type="ORF">GCM10017576_28370</name>
</gene>
<evidence type="ECO:0000256" key="1">
    <source>
        <dbReference type="ARBA" id="ARBA00009437"/>
    </source>
</evidence>
<reference evidence="6" key="2">
    <citation type="submission" date="2023-01" db="EMBL/GenBank/DDBJ databases">
        <authorList>
            <person name="Sun Q."/>
            <person name="Evtushenko L."/>
        </authorList>
    </citation>
    <scope>NUCLEOTIDE SEQUENCE</scope>
    <source>
        <strain evidence="6">VKM Ac-1020</strain>
    </source>
</reference>
<dbReference type="GO" id="GO:0003700">
    <property type="term" value="F:DNA-binding transcription factor activity"/>
    <property type="evidence" value="ECO:0007669"/>
    <property type="project" value="InterPro"/>
</dbReference>